<dbReference type="AlphaFoldDB" id="A0A0T9TWC4"/>
<name>A0A0T9TWC4_YERAL</name>
<gene>
    <name evidence="1" type="ORF">ERS137965_01914</name>
</gene>
<reference evidence="1 2" key="1">
    <citation type="submission" date="2015-03" db="EMBL/GenBank/DDBJ databases">
        <authorList>
            <person name="Murphy D."/>
        </authorList>
    </citation>
    <scope>NUCLEOTIDE SEQUENCE [LARGE SCALE GENOMIC DNA]</scope>
    <source>
        <strain evidence="1 2">IP06005</strain>
    </source>
</reference>
<evidence type="ECO:0000313" key="1">
    <source>
        <dbReference type="EMBL" id="CNL05785.1"/>
    </source>
</evidence>
<evidence type="ECO:0000313" key="2">
    <source>
        <dbReference type="Proteomes" id="UP000041595"/>
    </source>
</evidence>
<dbReference type="Proteomes" id="UP000041595">
    <property type="component" value="Unassembled WGS sequence"/>
</dbReference>
<proteinExistence type="predicted"/>
<organism evidence="1 2">
    <name type="scientific">Yersinia aldovae</name>
    <dbReference type="NCBI Taxonomy" id="29483"/>
    <lineage>
        <taxon>Bacteria</taxon>
        <taxon>Pseudomonadati</taxon>
        <taxon>Pseudomonadota</taxon>
        <taxon>Gammaproteobacteria</taxon>
        <taxon>Enterobacterales</taxon>
        <taxon>Yersiniaceae</taxon>
        <taxon>Yersinia</taxon>
    </lineage>
</organism>
<sequence length="49" mass="5326">MNITLPPEPIPELILTGGTLATLGFIGGDWLTEPSITDAEKRENGRFRS</sequence>
<protein>
    <submittedName>
        <fullName evidence="1">Uncharacterized protein</fullName>
    </submittedName>
</protein>
<dbReference type="RefSeq" id="WP_004704865.1">
    <property type="nucleotide sequence ID" value="NZ_CABHPY010000043.1"/>
</dbReference>
<accession>A0A0T9TWC4</accession>
<dbReference type="EMBL" id="CQEJ01000009">
    <property type="protein sequence ID" value="CNL05785.1"/>
    <property type="molecule type" value="Genomic_DNA"/>
</dbReference>